<dbReference type="Proteomes" id="UP000004226">
    <property type="component" value="Unassembled WGS sequence"/>
</dbReference>
<gene>
    <name evidence="4" type="primary">hup</name>
    <name evidence="4" type="ORF">HMPREF0554_1553</name>
</gene>
<keyword evidence="1" id="KW-0226">DNA condensation</keyword>
<dbReference type="PRINTS" id="PR01727">
    <property type="entry name" value="DNABINDINGHU"/>
</dbReference>
<evidence type="ECO:0000313" key="4">
    <source>
        <dbReference type="EMBL" id="EEY35739.1"/>
    </source>
</evidence>
<proteinExistence type="inferred from homology"/>
<dbReference type="GO" id="GO:0005829">
    <property type="term" value="C:cytosol"/>
    <property type="evidence" value="ECO:0007669"/>
    <property type="project" value="TreeGrafter"/>
</dbReference>
<dbReference type="eggNOG" id="COG0776">
    <property type="taxonomic scope" value="Bacteria"/>
</dbReference>
<dbReference type="EMBL" id="ADAD01000048">
    <property type="protein sequence ID" value="EEY35739.1"/>
    <property type="molecule type" value="Genomic_DNA"/>
</dbReference>
<name>D0GJJ2_9FUSO</name>
<keyword evidence="2 4" id="KW-0238">DNA-binding</keyword>
<dbReference type="SUPFAM" id="SSF47729">
    <property type="entry name" value="IHF-like DNA-binding proteins"/>
    <property type="match status" value="1"/>
</dbReference>
<evidence type="ECO:0000313" key="5">
    <source>
        <dbReference type="Proteomes" id="UP000004226"/>
    </source>
</evidence>
<dbReference type="GO" id="GO:0030527">
    <property type="term" value="F:structural constituent of chromatin"/>
    <property type="evidence" value="ECO:0007669"/>
    <property type="project" value="InterPro"/>
</dbReference>
<dbReference type="Pfam" id="PF00216">
    <property type="entry name" value="Bac_DNA_binding"/>
    <property type="match status" value="1"/>
</dbReference>
<dbReference type="PANTHER" id="PTHR33175">
    <property type="entry name" value="DNA-BINDING PROTEIN HU"/>
    <property type="match status" value="1"/>
</dbReference>
<evidence type="ECO:0000256" key="2">
    <source>
        <dbReference type="ARBA" id="ARBA00023125"/>
    </source>
</evidence>
<protein>
    <submittedName>
        <fullName evidence="4">DNA-binding protein HU</fullName>
    </submittedName>
</protein>
<accession>D0GJJ2</accession>
<comment type="similarity">
    <text evidence="3">Belongs to the bacterial histone-like protein family.</text>
</comment>
<dbReference type="PANTHER" id="PTHR33175:SF3">
    <property type="entry name" value="DNA-BINDING PROTEIN HU-BETA"/>
    <property type="match status" value="1"/>
</dbReference>
<dbReference type="GO" id="GO:0030261">
    <property type="term" value="P:chromosome condensation"/>
    <property type="evidence" value="ECO:0007669"/>
    <property type="project" value="UniProtKB-KW"/>
</dbReference>
<organism evidence="4 5">
    <name type="scientific">Pseudoleptotrichia goodfellowii F0264</name>
    <dbReference type="NCBI Taxonomy" id="596323"/>
    <lineage>
        <taxon>Bacteria</taxon>
        <taxon>Fusobacteriati</taxon>
        <taxon>Fusobacteriota</taxon>
        <taxon>Fusobacteriia</taxon>
        <taxon>Fusobacteriales</taxon>
        <taxon>Leptotrichiaceae</taxon>
        <taxon>Pseudoleptotrichia</taxon>
    </lineage>
</organism>
<evidence type="ECO:0000256" key="3">
    <source>
        <dbReference type="RuleBase" id="RU003939"/>
    </source>
</evidence>
<feature type="non-terminal residue" evidence="4">
    <location>
        <position position="1"/>
    </location>
</feature>
<dbReference type="AlphaFoldDB" id="D0GJJ2"/>
<comment type="caution">
    <text evidence="4">The sequence shown here is derived from an EMBL/GenBank/DDBJ whole genome shotgun (WGS) entry which is preliminary data.</text>
</comment>
<reference evidence="4 5" key="1">
    <citation type="submission" date="2009-10" db="EMBL/GenBank/DDBJ databases">
        <authorList>
            <person name="Harkins D.M."/>
            <person name="Madupu R."/>
            <person name="Durkin A.S."/>
            <person name="Torralba M."/>
            <person name="Methe B."/>
            <person name="Sutton G.G."/>
            <person name="Strausberg R.L."/>
            <person name="Nelson K.E."/>
        </authorList>
    </citation>
    <scope>NUCLEOTIDE SEQUENCE [LARGE SCALE GENOMIC DNA]</scope>
    <source>
        <strain evidence="4 5">F0264</strain>
    </source>
</reference>
<evidence type="ECO:0000256" key="1">
    <source>
        <dbReference type="ARBA" id="ARBA00023067"/>
    </source>
</evidence>
<dbReference type="InterPro" id="IPR010992">
    <property type="entry name" value="IHF-like_DNA-bd_dom_sf"/>
</dbReference>
<dbReference type="RefSeq" id="WP_006806647.1">
    <property type="nucleotide sequence ID" value="NZ_ADAD01000048.1"/>
</dbReference>
<keyword evidence="5" id="KW-1185">Reference proteome</keyword>
<dbReference type="SMART" id="SM00411">
    <property type="entry name" value="BHL"/>
    <property type="match status" value="1"/>
</dbReference>
<dbReference type="Gene3D" id="4.10.520.10">
    <property type="entry name" value="IHF-like DNA-binding proteins"/>
    <property type="match status" value="1"/>
</dbReference>
<sequence length="55" mass="5956">AKGETVQFVGWGTFGVQKRAARTGRNPQTGKEIKIAAKKVVKFKVGKKLADKVAK</sequence>
<dbReference type="GO" id="GO:0003677">
    <property type="term" value="F:DNA binding"/>
    <property type="evidence" value="ECO:0007669"/>
    <property type="project" value="UniProtKB-KW"/>
</dbReference>
<dbReference type="InterPro" id="IPR000119">
    <property type="entry name" value="Hist_DNA-bd"/>
</dbReference>